<dbReference type="OrthoDB" id="122670at2"/>
<dbReference type="InterPro" id="IPR025427">
    <property type="entry name" value="DUF4160"/>
</dbReference>
<proteinExistence type="predicted"/>
<dbReference type="AlphaFoldDB" id="A0A2T0TIP2"/>
<comment type="caution">
    <text evidence="1">The sequence shown here is derived from an EMBL/GenBank/DDBJ whole genome shotgun (WGS) entry which is preliminary data.</text>
</comment>
<organism evidence="1 2">
    <name type="scientific">Spirosoma oryzae</name>
    <dbReference type="NCBI Taxonomy" id="1469603"/>
    <lineage>
        <taxon>Bacteria</taxon>
        <taxon>Pseudomonadati</taxon>
        <taxon>Bacteroidota</taxon>
        <taxon>Cytophagia</taxon>
        <taxon>Cytophagales</taxon>
        <taxon>Cytophagaceae</taxon>
        <taxon>Spirosoma</taxon>
    </lineage>
</organism>
<accession>A0A2T0TIP2</accession>
<reference evidence="1 2" key="1">
    <citation type="submission" date="2018-03" db="EMBL/GenBank/DDBJ databases">
        <title>Genomic Encyclopedia of Archaeal and Bacterial Type Strains, Phase II (KMG-II): from individual species to whole genera.</title>
        <authorList>
            <person name="Goeker M."/>
        </authorList>
    </citation>
    <scope>NUCLEOTIDE SEQUENCE [LARGE SCALE GENOMIC DNA]</scope>
    <source>
        <strain evidence="1 2">DSM 28354</strain>
    </source>
</reference>
<evidence type="ECO:0000313" key="2">
    <source>
        <dbReference type="Proteomes" id="UP000238375"/>
    </source>
</evidence>
<name>A0A2T0TIP2_9BACT</name>
<gene>
    <name evidence="1" type="ORF">CLV58_102248</name>
</gene>
<keyword evidence="2" id="KW-1185">Reference proteome</keyword>
<dbReference type="RefSeq" id="WP_106136352.1">
    <property type="nucleotide sequence ID" value="NZ_PVTE01000002.1"/>
</dbReference>
<sequence>MPQISRFFGIIIAMYYDDHNPPHFHAKYGNEECLIAIRDLTLLEGRLPSRALGMVIEWAATHQTELAANWELAKNLQPLHSIEPLL</sequence>
<dbReference type="Pfam" id="PF13711">
    <property type="entry name" value="DUF4160"/>
    <property type="match status" value="1"/>
</dbReference>
<protein>
    <submittedName>
        <fullName evidence="1">Uncharacterized protein DUF4160</fullName>
    </submittedName>
</protein>
<dbReference type="Proteomes" id="UP000238375">
    <property type="component" value="Unassembled WGS sequence"/>
</dbReference>
<evidence type="ECO:0000313" key="1">
    <source>
        <dbReference type="EMBL" id="PRY45499.1"/>
    </source>
</evidence>
<dbReference type="EMBL" id="PVTE01000002">
    <property type="protein sequence ID" value="PRY45499.1"/>
    <property type="molecule type" value="Genomic_DNA"/>
</dbReference>